<dbReference type="SMART" id="SM00448">
    <property type="entry name" value="REC"/>
    <property type="match status" value="1"/>
</dbReference>
<keyword evidence="2" id="KW-0902">Two-component regulatory system</keyword>
<feature type="domain" description="Response regulatory" evidence="5">
    <location>
        <begin position="36"/>
        <end position="152"/>
    </location>
</feature>
<dbReference type="GO" id="GO:0000156">
    <property type="term" value="F:phosphorelay response regulator activity"/>
    <property type="evidence" value="ECO:0007669"/>
    <property type="project" value="TreeGrafter"/>
</dbReference>
<dbReference type="STRING" id="655015.B1812_19630"/>
<dbReference type="Gene3D" id="3.40.50.2300">
    <property type="match status" value="1"/>
</dbReference>
<dbReference type="GO" id="GO:0006355">
    <property type="term" value="P:regulation of DNA-templated transcription"/>
    <property type="evidence" value="ECO:0007669"/>
    <property type="project" value="TreeGrafter"/>
</dbReference>
<evidence type="ECO:0000256" key="1">
    <source>
        <dbReference type="ARBA" id="ARBA00022553"/>
    </source>
</evidence>
<name>A0A1W6MZA3_9HYPH</name>
<dbReference type="GO" id="GO:0032993">
    <property type="term" value="C:protein-DNA complex"/>
    <property type="evidence" value="ECO:0007669"/>
    <property type="project" value="TreeGrafter"/>
</dbReference>
<dbReference type="InterPro" id="IPR011006">
    <property type="entry name" value="CheY-like_superfamily"/>
</dbReference>
<feature type="modified residue" description="4-aspartylphosphate" evidence="4">
    <location>
        <position position="85"/>
    </location>
</feature>
<dbReference type="PANTHER" id="PTHR48111:SF40">
    <property type="entry name" value="PHOSPHATE REGULON TRANSCRIPTIONAL REGULATORY PROTEIN PHOB"/>
    <property type="match status" value="1"/>
</dbReference>
<evidence type="ECO:0000256" key="4">
    <source>
        <dbReference type="PROSITE-ProRule" id="PRU00169"/>
    </source>
</evidence>
<dbReference type="KEGG" id="mbry:B1812_19630"/>
<dbReference type="InterPro" id="IPR039420">
    <property type="entry name" value="WalR-like"/>
</dbReference>
<dbReference type="InterPro" id="IPR001789">
    <property type="entry name" value="Sig_transdc_resp-reg_receiver"/>
</dbReference>
<keyword evidence="3" id="KW-0238">DNA-binding</keyword>
<evidence type="ECO:0000256" key="3">
    <source>
        <dbReference type="ARBA" id="ARBA00023125"/>
    </source>
</evidence>
<dbReference type="GO" id="GO:0000976">
    <property type="term" value="F:transcription cis-regulatory region binding"/>
    <property type="evidence" value="ECO:0007669"/>
    <property type="project" value="TreeGrafter"/>
</dbReference>
<protein>
    <recommendedName>
        <fullName evidence="5">Response regulatory domain-containing protein</fullName>
    </recommendedName>
</protein>
<dbReference type="PROSITE" id="PS50110">
    <property type="entry name" value="RESPONSE_REGULATORY"/>
    <property type="match status" value="1"/>
</dbReference>
<accession>A0A1W6MZA3</accession>
<keyword evidence="7" id="KW-1185">Reference proteome</keyword>
<sequence>MEKAARSSVGLSLDRVPVIMVGMSDKEARGDVNVARVLVIDDEHDVADTFAMLLQTFGVKVCKAYDGLSGVAAIDVFGPDLIFLDIGMPGLDGYETARRIRSDRHRRPFTLVALTGWGRKEDCRRAQEAGFDLQLTKPVSLEVLEDLLERVRSDGAAAPPRAG</sequence>
<evidence type="ECO:0000313" key="6">
    <source>
        <dbReference type="EMBL" id="ARN82920.1"/>
    </source>
</evidence>
<dbReference type="GO" id="GO:0005829">
    <property type="term" value="C:cytosol"/>
    <property type="evidence" value="ECO:0007669"/>
    <property type="project" value="TreeGrafter"/>
</dbReference>
<dbReference type="SUPFAM" id="SSF52172">
    <property type="entry name" value="CheY-like"/>
    <property type="match status" value="1"/>
</dbReference>
<dbReference type="PANTHER" id="PTHR48111">
    <property type="entry name" value="REGULATOR OF RPOS"/>
    <property type="match status" value="1"/>
</dbReference>
<dbReference type="Pfam" id="PF00072">
    <property type="entry name" value="Response_reg"/>
    <property type="match status" value="1"/>
</dbReference>
<organism evidence="6 7">
    <name type="scientific">Methylocystis bryophila</name>
    <dbReference type="NCBI Taxonomy" id="655015"/>
    <lineage>
        <taxon>Bacteria</taxon>
        <taxon>Pseudomonadati</taxon>
        <taxon>Pseudomonadota</taxon>
        <taxon>Alphaproteobacteria</taxon>
        <taxon>Hyphomicrobiales</taxon>
        <taxon>Methylocystaceae</taxon>
        <taxon>Methylocystis</taxon>
    </lineage>
</organism>
<evidence type="ECO:0000256" key="2">
    <source>
        <dbReference type="ARBA" id="ARBA00023012"/>
    </source>
</evidence>
<keyword evidence="1 4" id="KW-0597">Phosphoprotein</keyword>
<dbReference type="Proteomes" id="UP000193978">
    <property type="component" value="Chromosome"/>
</dbReference>
<reference evidence="6 7" key="1">
    <citation type="submission" date="2017-02" db="EMBL/GenBank/DDBJ databases">
        <authorList>
            <person name="Peterson S.W."/>
        </authorList>
    </citation>
    <scope>NUCLEOTIDE SEQUENCE [LARGE SCALE GENOMIC DNA]</scope>
    <source>
        <strain evidence="6 7">S285</strain>
    </source>
</reference>
<evidence type="ECO:0000313" key="7">
    <source>
        <dbReference type="Proteomes" id="UP000193978"/>
    </source>
</evidence>
<proteinExistence type="predicted"/>
<evidence type="ECO:0000259" key="5">
    <source>
        <dbReference type="PROSITE" id="PS50110"/>
    </source>
</evidence>
<gene>
    <name evidence="6" type="ORF">B1812_19630</name>
</gene>
<dbReference type="EMBL" id="CP019948">
    <property type="protein sequence ID" value="ARN82920.1"/>
    <property type="molecule type" value="Genomic_DNA"/>
</dbReference>
<dbReference type="AlphaFoldDB" id="A0A1W6MZA3"/>